<evidence type="ECO:0000256" key="1">
    <source>
        <dbReference type="SAM" id="MobiDB-lite"/>
    </source>
</evidence>
<comment type="caution">
    <text evidence="2">The sequence shown here is derived from an EMBL/GenBank/DDBJ whole genome shotgun (WGS) entry which is preliminary data.</text>
</comment>
<accession>A0A560WE75</accession>
<organism evidence="2 3">
    <name type="scientific">Marihabitans asiaticum</name>
    <dbReference type="NCBI Taxonomy" id="415218"/>
    <lineage>
        <taxon>Bacteria</taxon>
        <taxon>Bacillati</taxon>
        <taxon>Actinomycetota</taxon>
        <taxon>Actinomycetes</taxon>
        <taxon>Micrococcales</taxon>
        <taxon>Intrasporangiaceae</taxon>
        <taxon>Marihabitans</taxon>
    </lineage>
</organism>
<name>A0A560WE75_9MICO</name>
<evidence type="ECO:0000313" key="2">
    <source>
        <dbReference type="EMBL" id="TWD15967.1"/>
    </source>
</evidence>
<dbReference type="Proteomes" id="UP000315628">
    <property type="component" value="Unassembled WGS sequence"/>
</dbReference>
<evidence type="ECO:0000313" key="3">
    <source>
        <dbReference type="Proteomes" id="UP000315628"/>
    </source>
</evidence>
<dbReference type="AlphaFoldDB" id="A0A560WE75"/>
<evidence type="ECO:0008006" key="4">
    <source>
        <dbReference type="Google" id="ProtNLM"/>
    </source>
</evidence>
<feature type="region of interest" description="Disordered" evidence="1">
    <location>
        <begin position="63"/>
        <end position="83"/>
    </location>
</feature>
<sequence>MSAARVLVVDAANVIGSVPDGWWRDRAGAAARLHAHLVGAVDGGALPYDEVVLVLEGQGRRGVTAGSVDAGSDHDAGSDDAGADQGVVVTVHAAGEGDDEVVSQCRRAVKAGDVVSVATADRGLLARLDGLGVVVVGPRSVRMSPSSSVSAARRP</sequence>
<reference evidence="2 3" key="1">
    <citation type="submission" date="2019-06" db="EMBL/GenBank/DDBJ databases">
        <title>Sequencing the genomes of 1000 actinobacteria strains.</title>
        <authorList>
            <person name="Klenk H.-P."/>
        </authorList>
    </citation>
    <scope>NUCLEOTIDE SEQUENCE [LARGE SCALE GENOMIC DNA]</scope>
    <source>
        <strain evidence="2 3">DSM 18935</strain>
    </source>
</reference>
<proteinExistence type="predicted"/>
<gene>
    <name evidence="2" type="ORF">FB557_1507</name>
</gene>
<protein>
    <recommendedName>
        <fullName evidence="4">YacP-like NYN domain-containing protein</fullName>
    </recommendedName>
</protein>
<keyword evidence="3" id="KW-1185">Reference proteome</keyword>
<dbReference type="RefSeq" id="WP_144856959.1">
    <property type="nucleotide sequence ID" value="NZ_BAAAYT010000001.1"/>
</dbReference>
<dbReference type="EMBL" id="VIUW01000002">
    <property type="protein sequence ID" value="TWD15967.1"/>
    <property type="molecule type" value="Genomic_DNA"/>
</dbReference>